<reference evidence="2 3" key="1">
    <citation type="submission" date="2022-07" db="EMBL/GenBank/DDBJ databases">
        <title>Genome-wide signatures of adaptation to extreme environments.</title>
        <authorList>
            <person name="Cho C.H."/>
            <person name="Yoon H.S."/>
        </authorList>
    </citation>
    <scope>NUCLEOTIDE SEQUENCE [LARGE SCALE GENOMIC DNA]</scope>
    <source>
        <strain evidence="2 3">DBV 063 E5</strain>
    </source>
</reference>
<accession>A0AAV9IYR7</accession>
<gene>
    <name evidence="2" type="ORF">CDCA_CDCA12G3414</name>
</gene>
<protein>
    <submittedName>
        <fullName evidence="2">Uncharacterized protein</fullName>
    </submittedName>
</protein>
<name>A0AAV9IYR7_CYACA</name>
<evidence type="ECO:0000313" key="3">
    <source>
        <dbReference type="Proteomes" id="UP001301350"/>
    </source>
</evidence>
<dbReference type="Proteomes" id="UP001301350">
    <property type="component" value="Unassembled WGS sequence"/>
</dbReference>
<keyword evidence="3" id="KW-1185">Reference proteome</keyword>
<evidence type="ECO:0000256" key="1">
    <source>
        <dbReference type="SAM" id="MobiDB-lite"/>
    </source>
</evidence>
<evidence type="ECO:0000313" key="2">
    <source>
        <dbReference type="EMBL" id="KAK4537389.1"/>
    </source>
</evidence>
<organism evidence="2 3">
    <name type="scientific">Cyanidium caldarium</name>
    <name type="common">Red alga</name>
    <dbReference type="NCBI Taxonomy" id="2771"/>
    <lineage>
        <taxon>Eukaryota</taxon>
        <taxon>Rhodophyta</taxon>
        <taxon>Bangiophyceae</taxon>
        <taxon>Cyanidiales</taxon>
        <taxon>Cyanidiaceae</taxon>
        <taxon>Cyanidium</taxon>
    </lineage>
</organism>
<comment type="caution">
    <text evidence="2">The sequence shown here is derived from an EMBL/GenBank/DDBJ whole genome shotgun (WGS) entry which is preliminary data.</text>
</comment>
<proteinExistence type="predicted"/>
<dbReference type="EMBL" id="JANCYW010000012">
    <property type="protein sequence ID" value="KAK4537389.1"/>
    <property type="molecule type" value="Genomic_DNA"/>
</dbReference>
<dbReference type="AlphaFoldDB" id="A0AAV9IYR7"/>
<sequence>MTDSSTPDSSLAAVVLGTTRAGKNFFFWRSDASPSTRAWHDRYEPLTLGAAVAGAYSVFESLPWLQQRCGSGVRLLEMPGWLFGMDDSVEGCLLVAGVQMDVEERKERVESAATGNNSYGKTGDSQQVSTTPPSLPLHCETLLRWFRAALLSQVHANVLVSLRLRPTFDLGNVLSDEVIARVLDTVHRYPLAFAVRALPVYSSLRPPSLSQRRQRERLRQTMQCALERVRAGDEYAQVTDCLVCDRRQASIVGAVGQRQLTPDDVLLLLAVVVPGDTAACIRLNMVDGTVRYVCTCGRGDVGVAYVSRGAIAGEHLVTAMCEASAEVFAAAAEVTREGEHTEAITTVHSGAAMAMQCPVQRQCVMVCVDSSWNQRFVQACRKGRSGDAVHLHASPGVNSRPWLHIDSVWMTAGVCHPHGGCWVFYGEPEASNAALPQRAEHALARWCNGYLPQLNASLLNASSASASAAADPLSSSLLFAALRRLFTATLPALH</sequence>
<feature type="compositionally biased region" description="Polar residues" evidence="1">
    <location>
        <begin position="113"/>
        <end position="131"/>
    </location>
</feature>
<feature type="region of interest" description="Disordered" evidence="1">
    <location>
        <begin position="108"/>
        <end position="131"/>
    </location>
</feature>